<dbReference type="GO" id="GO:0000976">
    <property type="term" value="F:transcription cis-regulatory region binding"/>
    <property type="evidence" value="ECO:0007669"/>
    <property type="project" value="TreeGrafter"/>
</dbReference>
<evidence type="ECO:0000313" key="5">
    <source>
        <dbReference type="EMBL" id="MBB4838117.1"/>
    </source>
</evidence>
<keyword evidence="3" id="KW-0804">Transcription</keyword>
<dbReference type="Pfam" id="PF00356">
    <property type="entry name" value="LacI"/>
    <property type="match status" value="1"/>
</dbReference>
<dbReference type="EMBL" id="JACHLN010000001">
    <property type="protein sequence ID" value="MBB4838117.1"/>
    <property type="molecule type" value="Genomic_DNA"/>
</dbReference>
<dbReference type="CDD" id="cd01392">
    <property type="entry name" value="HTH_LacI"/>
    <property type="match status" value="1"/>
</dbReference>
<evidence type="ECO:0000313" key="6">
    <source>
        <dbReference type="Proteomes" id="UP000575241"/>
    </source>
</evidence>
<comment type="caution">
    <text evidence="5">The sequence shown here is derived from an EMBL/GenBank/DDBJ whole genome shotgun (WGS) entry which is preliminary data.</text>
</comment>
<dbReference type="Gene3D" id="1.10.260.40">
    <property type="entry name" value="lambda repressor-like DNA-binding domains"/>
    <property type="match status" value="1"/>
</dbReference>
<sequence>MAERAGTSTMTVSNFLNGTGKMGDATRERVREAVEALGYKPNAAARALASSGAARIGLVYANPQNAFLSAMLVGTLHAAATRGAQLMVQHGGKSADYETLAEALRALVRSGANALLLPPPYSEVVVGRPILAELGVPVAVVAAGRPMPGMVTVRVDDRAAAEAMTNLLIEQGHRRIGFIGGPESHGSTAGRRQGYRDALRTHGLAEEAELMVDGDFTFESALDAGEQLLELPNPPSAIFAANDDMAAAVISLAHRRGLRIPEKLAIAGFDDTPIAVKSWPPLTTIRQPIADMAERATLALVTRLAGGDSAGDDDVLVDFTLVERGTTGFLPDRD</sequence>
<evidence type="ECO:0000256" key="3">
    <source>
        <dbReference type="ARBA" id="ARBA00023163"/>
    </source>
</evidence>
<dbReference type="SMART" id="SM00354">
    <property type="entry name" value="HTH_LACI"/>
    <property type="match status" value="1"/>
</dbReference>
<gene>
    <name evidence="5" type="ORF">HNP52_001168</name>
</gene>
<dbReference type="PANTHER" id="PTHR30146">
    <property type="entry name" value="LACI-RELATED TRANSCRIPTIONAL REPRESSOR"/>
    <property type="match status" value="1"/>
</dbReference>
<protein>
    <submittedName>
        <fullName evidence="5">LacI family transcriptional regulator</fullName>
    </submittedName>
</protein>
<reference evidence="5 6" key="1">
    <citation type="submission" date="2020-08" db="EMBL/GenBank/DDBJ databases">
        <title>Functional genomics of gut bacteria from endangered species of beetles.</title>
        <authorList>
            <person name="Carlos-Shanley C."/>
        </authorList>
    </citation>
    <scope>NUCLEOTIDE SEQUENCE [LARGE SCALE GENOMIC DNA]</scope>
    <source>
        <strain evidence="5 6">S00224</strain>
    </source>
</reference>
<organism evidence="5 6">
    <name type="scientific">Sphingomonas kyeonggiensis</name>
    <dbReference type="NCBI Taxonomy" id="1268553"/>
    <lineage>
        <taxon>Bacteria</taxon>
        <taxon>Pseudomonadati</taxon>
        <taxon>Pseudomonadota</taxon>
        <taxon>Alphaproteobacteria</taxon>
        <taxon>Sphingomonadales</taxon>
        <taxon>Sphingomonadaceae</taxon>
        <taxon>Sphingomonas</taxon>
    </lineage>
</organism>
<dbReference type="GO" id="GO:0003700">
    <property type="term" value="F:DNA-binding transcription factor activity"/>
    <property type="evidence" value="ECO:0007669"/>
    <property type="project" value="TreeGrafter"/>
</dbReference>
<dbReference type="Proteomes" id="UP000575241">
    <property type="component" value="Unassembled WGS sequence"/>
</dbReference>
<keyword evidence="1" id="KW-0805">Transcription regulation</keyword>
<dbReference type="RefSeq" id="WP_221416101.1">
    <property type="nucleotide sequence ID" value="NZ_JACHLN010000001.1"/>
</dbReference>
<feature type="domain" description="HTH lacI-type" evidence="4">
    <location>
        <begin position="1"/>
        <end position="50"/>
    </location>
</feature>
<dbReference type="SUPFAM" id="SSF53822">
    <property type="entry name" value="Periplasmic binding protein-like I"/>
    <property type="match status" value="1"/>
</dbReference>
<dbReference type="InterPro" id="IPR046335">
    <property type="entry name" value="LacI/GalR-like_sensor"/>
</dbReference>
<dbReference type="InterPro" id="IPR028082">
    <property type="entry name" value="Peripla_BP_I"/>
</dbReference>
<dbReference type="CDD" id="cd01545">
    <property type="entry name" value="PBP1_SalR"/>
    <property type="match status" value="1"/>
</dbReference>
<dbReference type="InterPro" id="IPR000843">
    <property type="entry name" value="HTH_LacI"/>
</dbReference>
<keyword evidence="6" id="KW-1185">Reference proteome</keyword>
<accession>A0A7W7JZ83</accession>
<keyword evidence="2" id="KW-0238">DNA-binding</keyword>
<evidence type="ECO:0000256" key="1">
    <source>
        <dbReference type="ARBA" id="ARBA00023015"/>
    </source>
</evidence>
<dbReference type="PANTHER" id="PTHR30146:SF153">
    <property type="entry name" value="LACTOSE OPERON REPRESSOR"/>
    <property type="match status" value="1"/>
</dbReference>
<dbReference type="SUPFAM" id="SSF47413">
    <property type="entry name" value="lambda repressor-like DNA-binding domains"/>
    <property type="match status" value="1"/>
</dbReference>
<evidence type="ECO:0000256" key="2">
    <source>
        <dbReference type="ARBA" id="ARBA00023125"/>
    </source>
</evidence>
<proteinExistence type="predicted"/>
<dbReference type="Gene3D" id="3.40.50.2300">
    <property type="match status" value="2"/>
</dbReference>
<dbReference type="Pfam" id="PF13377">
    <property type="entry name" value="Peripla_BP_3"/>
    <property type="match status" value="1"/>
</dbReference>
<evidence type="ECO:0000259" key="4">
    <source>
        <dbReference type="PROSITE" id="PS50932"/>
    </source>
</evidence>
<dbReference type="InterPro" id="IPR010982">
    <property type="entry name" value="Lambda_DNA-bd_dom_sf"/>
</dbReference>
<dbReference type="PROSITE" id="PS50932">
    <property type="entry name" value="HTH_LACI_2"/>
    <property type="match status" value="1"/>
</dbReference>
<dbReference type="AlphaFoldDB" id="A0A7W7JZ83"/>
<name>A0A7W7JZ83_9SPHN</name>